<evidence type="ECO:0000313" key="8">
    <source>
        <dbReference type="Proteomes" id="UP001652600"/>
    </source>
</evidence>
<keyword evidence="3 5" id="KW-0221">Differentiation</keyword>
<dbReference type="GO" id="GO:0009908">
    <property type="term" value="P:flower development"/>
    <property type="evidence" value="ECO:0007669"/>
    <property type="project" value="UniProtKB-KW"/>
</dbReference>
<feature type="compositionally biased region" description="Polar residues" evidence="6">
    <location>
        <begin position="123"/>
        <end position="143"/>
    </location>
</feature>
<dbReference type="GeneID" id="103491359"/>
<dbReference type="RefSeq" id="XP_008449489.1">
    <property type="nucleotide sequence ID" value="XM_008451267.2"/>
</dbReference>
<dbReference type="EnsemblPlants" id="MELO3C003262.2.1">
    <property type="protein sequence ID" value="MELO3C003262.2.1"/>
    <property type="gene ID" value="MELO3C003262.2"/>
</dbReference>
<organism evidence="8 9">
    <name type="scientific">Cucumis melo</name>
    <name type="common">Muskmelon</name>
    <dbReference type="NCBI Taxonomy" id="3656"/>
    <lineage>
        <taxon>Eukaryota</taxon>
        <taxon>Viridiplantae</taxon>
        <taxon>Streptophyta</taxon>
        <taxon>Embryophyta</taxon>
        <taxon>Tracheophyta</taxon>
        <taxon>Spermatophyta</taxon>
        <taxon>Magnoliopsida</taxon>
        <taxon>eudicotyledons</taxon>
        <taxon>Gunneridae</taxon>
        <taxon>Pentapetalae</taxon>
        <taxon>rosids</taxon>
        <taxon>fabids</taxon>
        <taxon>Cucurbitales</taxon>
        <taxon>Cucurbitaceae</taxon>
        <taxon>Benincaseae</taxon>
        <taxon>Cucumis</taxon>
    </lineage>
</organism>
<evidence type="ECO:0000256" key="5">
    <source>
        <dbReference type="RuleBase" id="RU364012"/>
    </source>
</evidence>
<dbReference type="SMR" id="A0A1S3BM50"/>
<evidence type="ECO:0000256" key="3">
    <source>
        <dbReference type="ARBA" id="ARBA00022782"/>
    </source>
</evidence>
<dbReference type="Pfam" id="PF07899">
    <property type="entry name" value="Frigida"/>
    <property type="match status" value="1"/>
</dbReference>
<evidence type="ECO:0000313" key="7">
    <source>
        <dbReference type="EnsemblPlants" id="MELO3C003262.2.1"/>
    </source>
</evidence>
<dbReference type="AlphaFoldDB" id="A0A1S3BM50"/>
<dbReference type="Proteomes" id="UP001652600">
    <property type="component" value="Chromosome 8"/>
</dbReference>
<feature type="region of interest" description="Disordered" evidence="6">
    <location>
        <begin position="117"/>
        <end position="160"/>
    </location>
</feature>
<proteinExistence type="inferred from homology"/>
<feature type="compositionally biased region" description="Polar residues" evidence="6">
    <location>
        <begin position="654"/>
        <end position="664"/>
    </location>
</feature>
<comment type="similarity">
    <text evidence="1 5">Belongs to the Frigida family.</text>
</comment>
<dbReference type="Gramene" id="MELO3C003262.2.1">
    <property type="protein sequence ID" value="MELO3C003262.2.1"/>
    <property type="gene ID" value="MELO3C003262.2"/>
</dbReference>
<evidence type="ECO:0000256" key="1">
    <source>
        <dbReference type="ARBA" id="ARBA00008956"/>
    </source>
</evidence>
<keyword evidence="2 5" id="KW-0217">Developmental protein</keyword>
<dbReference type="PANTHER" id="PTHR31791:SF49">
    <property type="entry name" value="INACTIVE PROTEIN FRIGIDA"/>
    <property type="match status" value="1"/>
</dbReference>
<gene>
    <name evidence="9" type="primary">LOC103491359</name>
    <name evidence="7" type="synonym">103491359</name>
</gene>
<dbReference type="eggNOG" id="ENOG502QUHP">
    <property type="taxonomic scope" value="Eukaryota"/>
</dbReference>
<evidence type="ECO:0000313" key="9">
    <source>
        <dbReference type="RefSeq" id="XP_008449489.1"/>
    </source>
</evidence>
<accession>A0A1S3BM50</accession>
<protein>
    <recommendedName>
        <fullName evidence="5">FRIGIDA-like protein</fullName>
    </recommendedName>
</protein>
<keyword evidence="4 5" id="KW-0287">Flowering</keyword>
<keyword evidence="8" id="KW-1185">Reference proteome</keyword>
<dbReference type="InterPro" id="IPR012474">
    <property type="entry name" value="Frigida"/>
</dbReference>
<feature type="compositionally biased region" description="Basic and acidic residues" evidence="6">
    <location>
        <begin position="147"/>
        <end position="157"/>
    </location>
</feature>
<evidence type="ECO:0000256" key="6">
    <source>
        <dbReference type="SAM" id="MobiDB-lite"/>
    </source>
</evidence>
<dbReference type="PANTHER" id="PTHR31791">
    <property type="entry name" value="FRIGIDA-LIKE PROTEIN 3-RELATED"/>
    <property type="match status" value="1"/>
</dbReference>
<dbReference type="GO" id="GO:0030154">
    <property type="term" value="P:cell differentiation"/>
    <property type="evidence" value="ECO:0007669"/>
    <property type="project" value="UniProtKB-KW"/>
</dbReference>
<sequence length="680" mass="75296">MAATVDSFKDEEHSEAVSRLVEGPCQLRELGSESNPQQPPFKLLKNSYFDELGSLSTAIHAFQCRFNELQDHLCFIHNAIDARSKQHMSSSNSLLDNHSQLLSSLSFKSSTLVPTAESGRNPVYSSTHPSRSPRSNLPETRTYSGKVDGKEGVDKQTESSSLSELEHLCQTMCSRGLRKYIVSHLSDLANLRHEIPLALKCAPNPAKLVFDCIGRFYLQGSKAYTKDSPMIPARQASILILELFLISGAAETKNDKRTEIESSLKVEADLAAIAWRKRLITESGSCQASDIDARGLLLFLASFGIPTVFTNDDLRDLLRSSNSKGLSNALCHSHCLRTRIPDIIKGMTKSSKNIEAVDIIYAFGMEDVFPPQEILLSFLQECDETWKKRINEVRGSTMQLRRVSEEKLASLKCVLKCLEDHKLDPVKSLPGWKIHEMIKNLEKDIVELRKRMEDNASLKRKTDEASTQKYLSQEIKRSRLASKGGFPVMSYPVNGLLEQNAATFLEDKSCFSTSSSSMPQKLLDGGRASQLGNYQIASSLRGPGLLETTVLPADIGSGITNAAASFPRGMGRGRDSNEASIYKMGPTRELAYKDISVGQSFIQQAMPTLATTPTPPPTTVEPYSAVDGFMGHSTSNNFDLYHFADAAVFENDLPKNSTSQTGTLSRLRLPHNHHPPYFYN</sequence>
<dbReference type="KEGG" id="cmo:103491359"/>
<reference evidence="7" key="1">
    <citation type="submission" date="2023-03" db="UniProtKB">
        <authorList>
            <consortium name="EnsemblPlants"/>
        </authorList>
    </citation>
    <scope>IDENTIFICATION</scope>
</reference>
<name>A0A1S3BM50_CUCME</name>
<feature type="region of interest" description="Disordered" evidence="6">
    <location>
        <begin position="653"/>
        <end position="680"/>
    </location>
</feature>
<evidence type="ECO:0000256" key="2">
    <source>
        <dbReference type="ARBA" id="ARBA00022473"/>
    </source>
</evidence>
<dbReference type="InParanoid" id="A0A1S3BM50"/>
<reference evidence="9" key="2">
    <citation type="submission" date="2025-04" db="UniProtKB">
        <authorList>
            <consortium name="RefSeq"/>
        </authorList>
    </citation>
    <scope>IDENTIFICATION</scope>
</reference>
<evidence type="ECO:0000256" key="4">
    <source>
        <dbReference type="ARBA" id="ARBA00023089"/>
    </source>
</evidence>
<dbReference type="OrthoDB" id="776053at2759"/>